<dbReference type="STRING" id="946078.GA0070622_2019"/>
<reference evidence="10" key="1">
    <citation type="submission" date="2016-06" db="EMBL/GenBank/DDBJ databases">
        <authorList>
            <person name="Varghese N."/>
            <person name="Submissions Spin"/>
        </authorList>
    </citation>
    <scope>NUCLEOTIDE SEQUENCE [LARGE SCALE GENOMIC DNA]</scope>
    <source>
        <strain evidence="10">DSM 45794</strain>
    </source>
</reference>
<dbReference type="GO" id="GO:0031460">
    <property type="term" value="P:glycine betaine transport"/>
    <property type="evidence" value="ECO:0007669"/>
    <property type="project" value="TreeGrafter"/>
</dbReference>
<keyword evidence="2 7" id="KW-0813">Transport</keyword>
<comment type="subcellular location">
    <subcellularLocation>
        <location evidence="7">Cell membrane</location>
        <topology evidence="7">Multi-pass membrane protein</topology>
    </subcellularLocation>
    <subcellularLocation>
        <location evidence="1">Membrane</location>
        <topology evidence="1">Multi-pass membrane protein</topology>
    </subcellularLocation>
</comment>
<evidence type="ECO:0000256" key="7">
    <source>
        <dbReference type="RuleBase" id="RU363032"/>
    </source>
</evidence>
<feature type="transmembrane region" description="Helical" evidence="7">
    <location>
        <begin position="53"/>
        <end position="73"/>
    </location>
</feature>
<evidence type="ECO:0000313" key="10">
    <source>
        <dbReference type="Proteomes" id="UP000199558"/>
    </source>
</evidence>
<evidence type="ECO:0000256" key="1">
    <source>
        <dbReference type="ARBA" id="ARBA00004141"/>
    </source>
</evidence>
<evidence type="ECO:0000256" key="4">
    <source>
        <dbReference type="ARBA" id="ARBA00022692"/>
    </source>
</evidence>
<evidence type="ECO:0000256" key="6">
    <source>
        <dbReference type="ARBA" id="ARBA00023136"/>
    </source>
</evidence>
<dbReference type="PANTHER" id="PTHR47737:SF1">
    <property type="entry name" value="GLYCINE BETAINE_PROLINE BETAINE TRANSPORT SYSTEM PERMEASE PROTEIN PROW"/>
    <property type="match status" value="1"/>
</dbReference>
<evidence type="ECO:0000313" key="9">
    <source>
        <dbReference type="EMBL" id="SBT65029.1"/>
    </source>
</evidence>
<dbReference type="GO" id="GO:0015871">
    <property type="term" value="P:choline transport"/>
    <property type="evidence" value="ECO:0007669"/>
    <property type="project" value="TreeGrafter"/>
</dbReference>
<feature type="transmembrane region" description="Helical" evidence="7">
    <location>
        <begin position="145"/>
        <end position="170"/>
    </location>
</feature>
<dbReference type="RefSeq" id="WP_091572396.1">
    <property type="nucleotide sequence ID" value="NZ_FLRH01000003.1"/>
</dbReference>
<dbReference type="InterPro" id="IPR000515">
    <property type="entry name" value="MetI-like"/>
</dbReference>
<dbReference type="PROSITE" id="PS50928">
    <property type="entry name" value="ABC_TM1"/>
    <property type="match status" value="1"/>
</dbReference>
<keyword evidence="10" id="KW-1185">Reference proteome</keyword>
<dbReference type="PANTHER" id="PTHR47737">
    <property type="entry name" value="GLYCINE BETAINE/PROLINE BETAINE TRANSPORT SYSTEM PERMEASE PROTEIN PROW"/>
    <property type="match status" value="1"/>
</dbReference>
<feature type="transmembrane region" description="Helical" evidence="7">
    <location>
        <begin position="78"/>
        <end position="95"/>
    </location>
</feature>
<keyword evidence="3" id="KW-1003">Cell membrane</keyword>
<organism evidence="9 10">
    <name type="scientific">Micromonospora sediminicola</name>
    <dbReference type="NCBI Taxonomy" id="946078"/>
    <lineage>
        <taxon>Bacteria</taxon>
        <taxon>Bacillati</taxon>
        <taxon>Actinomycetota</taxon>
        <taxon>Actinomycetes</taxon>
        <taxon>Micromonosporales</taxon>
        <taxon>Micromonosporaceae</taxon>
        <taxon>Micromonospora</taxon>
    </lineage>
</organism>
<feature type="transmembrane region" description="Helical" evidence="7">
    <location>
        <begin position="101"/>
        <end position="124"/>
    </location>
</feature>
<dbReference type="OrthoDB" id="9815258at2"/>
<name>A0A1A9B7R1_9ACTN</name>
<keyword evidence="6 7" id="KW-0472">Membrane</keyword>
<dbReference type="GO" id="GO:0005275">
    <property type="term" value="F:amine transmembrane transporter activity"/>
    <property type="evidence" value="ECO:0007669"/>
    <property type="project" value="TreeGrafter"/>
</dbReference>
<dbReference type="FunFam" id="1.10.3720.10:FF:000001">
    <property type="entry name" value="Glycine betaine ABC transporter, permease"/>
    <property type="match status" value="1"/>
</dbReference>
<evidence type="ECO:0000259" key="8">
    <source>
        <dbReference type="PROSITE" id="PS50928"/>
    </source>
</evidence>
<feature type="transmembrane region" description="Helical" evidence="7">
    <location>
        <begin position="224"/>
        <end position="251"/>
    </location>
</feature>
<dbReference type="SUPFAM" id="SSF161098">
    <property type="entry name" value="MetI-like"/>
    <property type="match status" value="1"/>
</dbReference>
<comment type="similarity">
    <text evidence="7">Belongs to the binding-protein-dependent transport system permease family.</text>
</comment>
<keyword evidence="5 7" id="KW-1133">Transmembrane helix</keyword>
<dbReference type="AlphaFoldDB" id="A0A1A9B7R1"/>
<dbReference type="Pfam" id="PF00528">
    <property type="entry name" value="BPD_transp_1"/>
    <property type="match status" value="1"/>
</dbReference>
<evidence type="ECO:0000256" key="2">
    <source>
        <dbReference type="ARBA" id="ARBA00022448"/>
    </source>
</evidence>
<gene>
    <name evidence="9" type="ORF">GA0070622_2019</name>
</gene>
<dbReference type="Gene3D" id="1.10.3720.10">
    <property type="entry name" value="MetI-like"/>
    <property type="match status" value="1"/>
</dbReference>
<dbReference type="CDD" id="cd06261">
    <property type="entry name" value="TM_PBP2"/>
    <property type="match status" value="1"/>
</dbReference>
<keyword evidence="4 7" id="KW-0812">Transmembrane</keyword>
<evidence type="ECO:0000256" key="3">
    <source>
        <dbReference type="ARBA" id="ARBA00022475"/>
    </source>
</evidence>
<evidence type="ECO:0000256" key="5">
    <source>
        <dbReference type="ARBA" id="ARBA00022989"/>
    </source>
</evidence>
<dbReference type="InterPro" id="IPR035906">
    <property type="entry name" value="MetI-like_sf"/>
</dbReference>
<feature type="domain" description="ABC transmembrane type-1" evidence="8">
    <location>
        <begin position="98"/>
        <end position="277"/>
    </location>
</feature>
<protein>
    <submittedName>
        <fullName evidence="9">Glycine betaine/proline transport system permease protein</fullName>
    </submittedName>
</protein>
<dbReference type="GO" id="GO:0043190">
    <property type="term" value="C:ATP-binding cassette (ABC) transporter complex"/>
    <property type="evidence" value="ECO:0007669"/>
    <property type="project" value="TreeGrafter"/>
</dbReference>
<dbReference type="GO" id="GO:0015226">
    <property type="term" value="F:carnitine transmembrane transporter activity"/>
    <property type="evidence" value="ECO:0007669"/>
    <property type="project" value="TreeGrafter"/>
</dbReference>
<accession>A0A1A9B7R1</accession>
<dbReference type="Proteomes" id="UP000199558">
    <property type="component" value="Unassembled WGS sequence"/>
</dbReference>
<proteinExistence type="inferred from homology"/>
<sequence>MSLRESPLDAALPRVPLGEWTESAVDWATRTLGPVFDAVASVVEALVSPLDQLLNGVPAVAVVAVLAALGWWLRGWKFGLGTAVGLGLVAGMPYWEETMSTLAQVLVASVLALLLAIPLGVFVAENRRASALARPVLDLMQTMPAFVYLIPAIFFFGIGTVPGVLATLVFSMPPGVRLTELGLRQVDKEIVQAAESFGAPPWMVLLRTKLPLALPTIMTGVNQVIMLALSMVVIAGMVGAGGLGDVIMFALSQVEVGSGFEGGIAVVVLAVVLDRLTDSVGDRFPSARAQRLAREAA</sequence>
<dbReference type="EMBL" id="FLRH01000003">
    <property type="protein sequence ID" value="SBT65029.1"/>
    <property type="molecule type" value="Genomic_DNA"/>
</dbReference>